<feature type="region of interest" description="Disordered" evidence="7">
    <location>
        <begin position="470"/>
        <end position="507"/>
    </location>
</feature>
<keyword evidence="8" id="KW-1133">Transmembrane helix</keyword>
<feature type="compositionally biased region" description="Low complexity" evidence="7">
    <location>
        <begin position="624"/>
        <end position="647"/>
    </location>
</feature>
<dbReference type="Gene3D" id="2.60.40.10">
    <property type="entry name" value="Immunoglobulins"/>
    <property type="match status" value="1"/>
</dbReference>
<evidence type="ECO:0000256" key="2">
    <source>
        <dbReference type="ARBA" id="ARBA00022729"/>
    </source>
</evidence>
<protein>
    <submittedName>
        <fullName evidence="11">Uncharacterized protein LOC100900591</fullName>
    </submittedName>
</protein>
<organism evidence="10 11">
    <name type="scientific">Galendromus occidentalis</name>
    <name type="common">western predatory mite</name>
    <dbReference type="NCBI Taxonomy" id="34638"/>
    <lineage>
        <taxon>Eukaryota</taxon>
        <taxon>Metazoa</taxon>
        <taxon>Ecdysozoa</taxon>
        <taxon>Arthropoda</taxon>
        <taxon>Chelicerata</taxon>
        <taxon>Arachnida</taxon>
        <taxon>Acari</taxon>
        <taxon>Parasitiformes</taxon>
        <taxon>Mesostigmata</taxon>
        <taxon>Gamasina</taxon>
        <taxon>Phytoseioidea</taxon>
        <taxon>Phytoseiidae</taxon>
        <taxon>Typhlodrominae</taxon>
        <taxon>Galendromus</taxon>
    </lineage>
</organism>
<evidence type="ECO:0000313" key="10">
    <source>
        <dbReference type="Proteomes" id="UP000694867"/>
    </source>
</evidence>
<keyword evidence="8" id="KW-0812">Transmembrane</keyword>
<keyword evidence="10" id="KW-1185">Reference proteome</keyword>
<dbReference type="SUPFAM" id="SSF52058">
    <property type="entry name" value="L domain-like"/>
    <property type="match status" value="1"/>
</dbReference>
<dbReference type="InterPro" id="IPR050333">
    <property type="entry name" value="SLRP"/>
</dbReference>
<dbReference type="PANTHER" id="PTHR45712:SF22">
    <property type="entry name" value="INSULIN-LIKE GROWTH FACTOR-BINDING PROTEIN COMPLEX ACID LABILE SUBUNIT"/>
    <property type="match status" value="1"/>
</dbReference>
<dbReference type="InterPro" id="IPR013783">
    <property type="entry name" value="Ig-like_fold"/>
</dbReference>
<dbReference type="InterPro" id="IPR032675">
    <property type="entry name" value="LRR_dom_sf"/>
</dbReference>
<dbReference type="PROSITE" id="PS50835">
    <property type="entry name" value="IG_LIKE"/>
    <property type="match status" value="1"/>
</dbReference>
<dbReference type="AlphaFoldDB" id="A0AAJ7SGB5"/>
<evidence type="ECO:0000256" key="6">
    <source>
        <dbReference type="ARBA" id="ARBA00023319"/>
    </source>
</evidence>
<feature type="domain" description="Ig-like" evidence="9">
    <location>
        <begin position="315"/>
        <end position="404"/>
    </location>
</feature>
<accession>A0AAJ7SGB5</accession>
<dbReference type="PROSITE" id="PS51450">
    <property type="entry name" value="LRR"/>
    <property type="match status" value="2"/>
</dbReference>
<dbReference type="InterPro" id="IPR013098">
    <property type="entry name" value="Ig_I-set"/>
</dbReference>
<dbReference type="SMART" id="SM00369">
    <property type="entry name" value="LRR_TYP"/>
    <property type="match status" value="5"/>
</dbReference>
<keyword evidence="6" id="KW-0393">Immunoglobulin domain</keyword>
<evidence type="ECO:0000256" key="3">
    <source>
        <dbReference type="ARBA" id="ARBA00022737"/>
    </source>
</evidence>
<dbReference type="SMART" id="SM00409">
    <property type="entry name" value="IG"/>
    <property type="match status" value="1"/>
</dbReference>
<keyword evidence="8" id="KW-0472">Membrane</keyword>
<gene>
    <name evidence="11" type="primary">LOC100900591</name>
</gene>
<dbReference type="InterPro" id="IPR007110">
    <property type="entry name" value="Ig-like_dom"/>
</dbReference>
<dbReference type="GeneID" id="100900591"/>
<dbReference type="SUPFAM" id="SSF48726">
    <property type="entry name" value="Immunoglobulin"/>
    <property type="match status" value="1"/>
</dbReference>
<evidence type="ECO:0000256" key="5">
    <source>
        <dbReference type="ARBA" id="ARBA00023180"/>
    </source>
</evidence>
<dbReference type="PANTHER" id="PTHR45712">
    <property type="entry name" value="AGAP008170-PA"/>
    <property type="match status" value="1"/>
</dbReference>
<proteinExistence type="predicted"/>
<dbReference type="InterPro" id="IPR003599">
    <property type="entry name" value="Ig_sub"/>
</dbReference>
<dbReference type="CDD" id="cd00096">
    <property type="entry name" value="Ig"/>
    <property type="match status" value="1"/>
</dbReference>
<dbReference type="SMART" id="SM00408">
    <property type="entry name" value="IGc2"/>
    <property type="match status" value="1"/>
</dbReference>
<dbReference type="InterPro" id="IPR036179">
    <property type="entry name" value="Ig-like_dom_sf"/>
</dbReference>
<evidence type="ECO:0000259" key="9">
    <source>
        <dbReference type="PROSITE" id="PS50835"/>
    </source>
</evidence>
<dbReference type="Gene3D" id="3.80.10.10">
    <property type="entry name" value="Ribonuclease Inhibitor"/>
    <property type="match status" value="2"/>
</dbReference>
<feature type="transmembrane region" description="Helical" evidence="8">
    <location>
        <begin position="436"/>
        <end position="461"/>
    </location>
</feature>
<name>A0AAJ7SGB5_9ACAR</name>
<evidence type="ECO:0000256" key="1">
    <source>
        <dbReference type="ARBA" id="ARBA00022614"/>
    </source>
</evidence>
<dbReference type="Proteomes" id="UP000694867">
    <property type="component" value="Unplaced"/>
</dbReference>
<dbReference type="RefSeq" id="XP_028967242.1">
    <property type="nucleotide sequence ID" value="XM_029111409.1"/>
</dbReference>
<dbReference type="FunFam" id="3.80.10.10:FF:000082">
    <property type="entry name" value="Leucine-rich repeat-containing 24"/>
    <property type="match status" value="1"/>
</dbReference>
<keyword evidence="3" id="KW-0677">Repeat</keyword>
<evidence type="ECO:0000313" key="11">
    <source>
        <dbReference type="RefSeq" id="XP_028967242.1"/>
    </source>
</evidence>
<keyword evidence="1" id="KW-0433">Leucine-rich repeat</keyword>
<dbReference type="InterPro" id="IPR003591">
    <property type="entry name" value="Leu-rich_rpt_typical-subtyp"/>
</dbReference>
<keyword evidence="4" id="KW-1015">Disulfide bond</keyword>
<evidence type="ECO:0000256" key="4">
    <source>
        <dbReference type="ARBA" id="ARBA00023157"/>
    </source>
</evidence>
<dbReference type="FunFam" id="2.60.40.10:FF:000032">
    <property type="entry name" value="palladin isoform X1"/>
    <property type="match status" value="1"/>
</dbReference>
<feature type="region of interest" description="Disordered" evidence="7">
    <location>
        <begin position="662"/>
        <end position="692"/>
    </location>
</feature>
<dbReference type="SMART" id="SM00082">
    <property type="entry name" value="LRRCT"/>
    <property type="match status" value="1"/>
</dbReference>
<dbReference type="Pfam" id="PF13855">
    <property type="entry name" value="LRR_8"/>
    <property type="match status" value="2"/>
</dbReference>
<sequence length="692" mass="75312">MSRSSISLDNEHRAHSDRSEGVRAEDFLFSFHTAEDKVDQILVYSDLTKAMRPQLAAALLAAQLVSQICVSSVRGFGCHSGCHCIWRHGKMTATCTELQLESLPSDLDEGLQVLNMSMNNLKALQNNQVANAGLVNLQKLYLSLNQLRELQENAFYKMNNLVELDLSFNKLGAVPTNAFKHLGNLRQLLLKGNPITVLADFSFSHLRSLSVLELSSCKIETVARDALSQLESLQVLKLDDNLISYIDAYTMLPLHKLHGISLDGNAWNCDCRLRPFRDWLSQHHPTSYSPTCHLPETIRDLSWNKASEAVFSCSPNFTLSAQEYKVQAGSNLTLHCEAWGMPPPEILWYMGDLQQNGTVLRVNDSLTASQLLLNDVGPLHGGTYTCRAINPAGEARSNFTVLVSSDAHETHMAPTTTKGGVRVADVQGYYSGNAGLIGLVLGITTASLVVLSVAVLLLWSCRRNSVGDKRKTAEASTALGSAEVEPLKAAEAAEDTPPQKPPRTHADYECLTPSALDLEGSLRTSSLYSSNPYCCRDRRSLASCGPIPVPMPLLPACATLPRDRRPLSLSPAEFAGQTPPDFHTLRSLNLMDSHDSRDIYSGFRSDHCVVGSALMAHYRGPDVVSGQSGSPSVPEESQDCSISQSSSTAPLLASPDLLVDQGDHPSAYFRSPSVLSTVPEAQEPTTLDGTQV</sequence>
<dbReference type="InterPro" id="IPR001611">
    <property type="entry name" value="Leu-rich_rpt"/>
</dbReference>
<keyword evidence="5" id="KW-0325">Glycoprotein</keyword>
<reference evidence="11" key="1">
    <citation type="submission" date="2025-08" db="UniProtKB">
        <authorList>
            <consortium name="RefSeq"/>
        </authorList>
    </citation>
    <scope>IDENTIFICATION</scope>
</reference>
<evidence type="ECO:0000256" key="7">
    <source>
        <dbReference type="SAM" id="MobiDB-lite"/>
    </source>
</evidence>
<feature type="compositionally biased region" description="Polar residues" evidence="7">
    <location>
        <begin position="683"/>
        <end position="692"/>
    </location>
</feature>
<dbReference type="KEGG" id="goe:100900591"/>
<feature type="region of interest" description="Disordered" evidence="7">
    <location>
        <begin position="622"/>
        <end position="648"/>
    </location>
</feature>
<evidence type="ECO:0000256" key="8">
    <source>
        <dbReference type="SAM" id="Phobius"/>
    </source>
</evidence>
<dbReference type="InterPro" id="IPR000483">
    <property type="entry name" value="Cys-rich_flank_reg_C"/>
</dbReference>
<dbReference type="InterPro" id="IPR003598">
    <property type="entry name" value="Ig_sub2"/>
</dbReference>
<keyword evidence="2" id="KW-0732">Signal</keyword>
<dbReference type="Pfam" id="PF07679">
    <property type="entry name" value="I-set"/>
    <property type="match status" value="1"/>
</dbReference>